<proteinExistence type="predicted"/>
<evidence type="ECO:0000313" key="6">
    <source>
        <dbReference type="Proteomes" id="UP001236369"/>
    </source>
</evidence>
<dbReference type="PANTHER" id="PTHR47816">
    <property type="entry name" value="RIBOSOMAL RNA SMALL SUBUNIT METHYLTRANSFERASE C"/>
    <property type="match status" value="1"/>
</dbReference>
<evidence type="ECO:0000256" key="1">
    <source>
        <dbReference type="ARBA" id="ARBA00022603"/>
    </source>
</evidence>
<dbReference type="InterPro" id="IPR046977">
    <property type="entry name" value="RsmC/RlmG"/>
</dbReference>
<comment type="caution">
    <text evidence="5">The sequence shown here is derived from an EMBL/GenBank/DDBJ whole genome shotgun (WGS) entry which is preliminary data.</text>
</comment>
<gene>
    <name evidence="5" type="ORF">QO016_001804</name>
</gene>
<feature type="domain" description="Methyltransferase small" evidence="4">
    <location>
        <begin position="134"/>
        <end position="297"/>
    </location>
</feature>
<evidence type="ECO:0000259" key="4">
    <source>
        <dbReference type="Pfam" id="PF05175"/>
    </source>
</evidence>
<dbReference type="InterPro" id="IPR029063">
    <property type="entry name" value="SAM-dependent_MTases_sf"/>
</dbReference>
<dbReference type="Proteomes" id="UP001236369">
    <property type="component" value="Unassembled WGS sequence"/>
</dbReference>
<keyword evidence="3" id="KW-0949">S-adenosyl-L-methionine</keyword>
<keyword evidence="2 5" id="KW-0808">Transferase</keyword>
<accession>A0ABU0HJ10</accession>
<dbReference type="Pfam" id="PF05175">
    <property type="entry name" value="MTS"/>
    <property type="match status" value="1"/>
</dbReference>
<evidence type="ECO:0000256" key="3">
    <source>
        <dbReference type="ARBA" id="ARBA00022691"/>
    </source>
</evidence>
<evidence type="ECO:0000256" key="2">
    <source>
        <dbReference type="ARBA" id="ARBA00022679"/>
    </source>
</evidence>
<sequence>MMPHAVYGHPPVDLAEAPHDAVQFSPLVVDSARIEDIADATLDGATVFAPAGTIERRYILAHVLRALAPGARLIALAPKDRGGTRLGKELAGFGCPASDQPRRHHRICTATRPAGVTGLEAAIDEGGPRHIDNLALCTQPGVFSWDRLDPGTALLMSRLPALKGKGADLGSGLGLLGRAVLASAAVTEITLIDLDRRAIEMARRNVSDPRARIVWGDLRGKAIPSGLDFAVSNPPFHDGGAEDQALGKSFIQRAAEALRPGGALWLVANAHLPYEATLRELFRSVTTVAQEGGYKVFEARK</sequence>
<dbReference type="InterPro" id="IPR007848">
    <property type="entry name" value="Small_mtfrase_dom"/>
</dbReference>
<dbReference type="SUPFAM" id="SSF53335">
    <property type="entry name" value="S-adenosyl-L-methionine-dependent methyltransferases"/>
    <property type="match status" value="1"/>
</dbReference>
<dbReference type="EMBL" id="JAUSVV010000003">
    <property type="protein sequence ID" value="MDQ0442310.1"/>
    <property type="molecule type" value="Genomic_DNA"/>
</dbReference>
<dbReference type="PANTHER" id="PTHR47816:SF4">
    <property type="entry name" value="RIBOSOMAL RNA SMALL SUBUNIT METHYLTRANSFERASE C"/>
    <property type="match status" value="1"/>
</dbReference>
<protein>
    <submittedName>
        <fullName evidence="5">16S rRNA (Guanine1207-N2)-methyltransferase</fullName>
        <ecNumber evidence="5">2.1.1.172</ecNumber>
    </submittedName>
</protein>
<evidence type="ECO:0000313" key="5">
    <source>
        <dbReference type="EMBL" id="MDQ0442310.1"/>
    </source>
</evidence>
<keyword evidence="1 5" id="KW-0489">Methyltransferase</keyword>
<keyword evidence="6" id="KW-1185">Reference proteome</keyword>
<dbReference type="CDD" id="cd02440">
    <property type="entry name" value="AdoMet_MTases"/>
    <property type="match status" value="1"/>
</dbReference>
<dbReference type="Gene3D" id="3.40.50.150">
    <property type="entry name" value="Vaccinia Virus protein VP39"/>
    <property type="match status" value="1"/>
</dbReference>
<reference evidence="5 6" key="1">
    <citation type="submission" date="2023-07" db="EMBL/GenBank/DDBJ databases">
        <title>Genomic Encyclopedia of Type Strains, Phase IV (KMG-IV): sequencing the most valuable type-strain genomes for metagenomic binning, comparative biology and taxonomic classification.</title>
        <authorList>
            <person name="Goeker M."/>
        </authorList>
    </citation>
    <scope>NUCLEOTIDE SEQUENCE [LARGE SCALE GENOMIC DNA]</scope>
    <source>
        <strain evidence="5 6">DSM 19562</strain>
    </source>
</reference>
<name>A0ABU0HJ10_9HYPH</name>
<dbReference type="EC" id="2.1.1.172" evidence="5"/>
<organism evidence="5 6">
    <name type="scientific">Methylobacterium persicinum</name>
    <dbReference type="NCBI Taxonomy" id="374426"/>
    <lineage>
        <taxon>Bacteria</taxon>
        <taxon>Pseudomonadati</taxon>
        <taxon>Pseudomonadota</taxon>
        <taxon>Alphaproteobacteria</taxon>
        <taxon>Hyphomicrobiales</taxon>
        <taxon>Methylobacteriaceae</taxon>
        <taxon>Methylobacterium</taxon>
    </lineage>
</organism>
<dbReference type="GO" id="GO:0052914">
    <property type="term" value="F:16S rRNA (guanine(1207)-N(2))-methyltransferase activity"/>
    <property type="evidence" value="ECO:0007669"/>
    <property type="project" value="UniProtKB-EC"/>
</dbReference>